<feature type="transmembrane region" description="Helical" evidence="4">
    <location>
        <begin position="429"/>
        <end position="449"/>
    </location>
</feature>
<evidence type="ECO:0000256" key="3">
    <source>
        <dbReference type="SAM" id="MobiDB-lite"/>
    </source>
</evidence>
<dbReference type="Gene3D" id="3.80.10.10">
    <property type="entry name" value="Ribonuclease Inhibitor"/>
    <property type="match status" value="1"/>
</dbReference>
<accession>A0A1Y1LH33</accession>
<feature type="compositionally biased region" description="Low complexity" evidence="3">
    <location>
        <begin position="390"/>
        <end position="400"/>
    </location>
</feature>
<keyword evidence="1" id="KW-0433">Leucine-rich repeat</keyword>
<keyword evidence="4" id="KW-0472">Membrane</keyword>
<dbReference type="PANTHER" id="PTHR24366">
    <property type="entry name" value="IG(IMMUNOGLOBULIN) AND LRR(LEUCINE RICH REPEAT) DOMAINS"/>
    <property type="match status" value="1"/>
</dbReference>
<evidence type="ECO:0000256" key="2">
    <source>
        <dbReference type="ARBA" id="ARBA00022737"/>
    </source>
</evidence>
<protein>
    <recommendedName>
        <fullName evidence="6">LRRCT domain-containing protein</fullName>
    </recommendedName>
</protein>
<keyword evidence="4" id="KW-0812">Transmembrane</keyword>
<dbReference type="InterPro" id="IPR003591">
    <property type="entry name" value="Leu-rich_rpt_typical-subtyp"/>
</dbReference>
<evidence type="ECO:0000256" key="4">
    <source>
        <dbReference type="SAM" id="Phobius"/>
    </source>
</evidence>
<feature type="region of interest" description="Disordered" evidence="3">
    <location>
        <begin position="381"/>
        <end position="400"/>
    </location>
</feature>
<dbReference type="PANTHER" id="PTHR24366:SF96">
    <property type="entry name" value="LEUCINE RICH REPEAT CONTAINING 53"/>
    <property type="match status" value="1"/>
</dbReference>
<dbReference type="SMART" id="SM00369">
    <property type="entry name" value="LRR_TYP"/>
    <property type="match status" value="6"/>
</dbReference>
<keyword evidence="4" id="KW-1133">Transmembrane helix</keyword>
<sequence>MSDVATLFPPQTYSSSFFLNALGEEEESSTNKKTRSRVKRSEESSKLLDCFVNRMLHLIFVLALSFESTLAQSECVDAPNRLSRTFKSLVDYQGNKLTFNPMNKDFQGNIVQFNKGVPIQSLPKNAFYTFESQLIRELSVSDHQVELIQDGAFTSLNCVSTLQLARNKISLINPDSFEGLRHLHELDLGENQIVEIPERIFRFSTLLKKLNISRNNLKVLHPDSFYKLTNLEELDLSYNYLYKIQPDTLRYFDKLKNLQIGSNQFDYLEMEKWTNLTSLRTLNVSNNELRSVDFVYSFSFSSSLTELYLDDNYLTKFNVRGFRKHLPRVTVIDISENLWMCADLVEILKFLNDSRIEYRGTETTDPNFGGIACNRTVEEYQGNKNREPETAPSTTTTTTTVKPGATVAPPVVNEQTLNSLQVLESIKSLQTTVVCLFVVIVVFIFIEFATRCKWRRFRRYSSSPVLDNASVEDISLLRGRF</sequence>
<dbReference type="PROSITE" id="PS51450">
    <property type="entry name" value="LRR"/>
    <property type="match status" value="2"/>
</dbReference>
<dbReference type="EMBL" id="GEZM01055751">
    <property type="protein sequence ID" value="JAV72949.1"/>
    <property type="molecule type" value="Transcribed_RNA"/>
</dbReference>
<dbReference type="InterPro" id="IPR032675">
    <property type="entry name" value="LRR_dom_sf"/>
</dbReference>
<proteinExistence type="predicted"/>
<organism evidence="5">
    <name type="scientific">Photinus pyralis</name>
    <name type="common">Common eastern firefly</name>
    <name type="synonym">Lampyris pyralis</name>
    <dbReference type="NCBI Taxonomy" id="7054"/>
    <lineage>
        <taxon>Eukaryota</taxon>
        <taxon>Metazoa</taxon>
        <taxon>Ecdysozoa</taxon>
        <taxon>Arthropoda</taxon>
        <taxon>Hexapoda</taxon>
        <taxon>Insecta</taxon>
        <taxon>Pterygota</taxon>
        <taxon>Neoptera</taxon>
        <taxon>Endopterygota</taxon>
        <taxon>Coleoptera</taxon>
        <taxon>Polyphaga</taxon>
        <taxon>Elateriformia</taxon>
        <taxon>Elateroidea</taxon>
        <taxon>Lampyridae</taxon>
        <taxon>Lampyrinae</taxon>
        <taxon>Photinus</taxon>
    </lineage>
</organism>
<name>A0A1Y1LH33_PHOPY</name>
<dbReference type="Pfam" id="PF13855">
    <property type="entry name" value="LRR_8"/>
    <property type="match status" value="1"/>
</dbReference>
<reference evidence="5" key="1">
    <citation type="journal article" date="2016" name="Sci. Rep.">
        <title>Molecular characterization of firefly nuptial gifts: a multi-omics approach sheds light on postcopulatory sexual selection.</title>
        <authorList>
            <person name="Al-Wathiqui N."/>
            <person name="Fallon T.R."/>
            <person name="South A."/>
            <person name="Weng J.K."/>
            <person name="Lewis S.M."/>
        </authorList>
    </citation>
    <scope>NUCLEOTIDE SEQUENCE</scope>
</reference>
<dbReference type="AlphaFoldDB" id="A0A1Y1LH33"/>
<evidence type="ECO:0000313" key="5">
    <source>
        <dbReference type="EMBL" id="JAV72949.1"/>
    </source>
</evidence>
<evidence type="ECO:0000256" key="1">
    <source>
        <dbReference type="ARBA" id="ARBA00022614"/>
    </source>
</evidence>
<keyword evidence="2" id="KW-0677">Repeat</keyword>
<dbReference type="InterPro" id="IPR001611">
    <property type="entry name" value="Leu-rich_rpt"/>
</dbReference>
<evidence type="ECO:0008006" key="6">
    <source>
        <dbReference type="Google" id="ProtNLM"/>
    </source>
</evidence>
<dbReference type="SUPFAM" id="SSF52058">
    <property type="entry name" value="L domain-like"/>
    <property type="match status" value="1"/>
</dbReference>